<comment type="caution">
    <text evidence="3">The sequence shown here is derived from an EMBL/GenBank/DDBJ whole genome shotgun (WGS) entry which is preliminary data.</text>
</comment>
<dbReference type="InterPro" id="IPR015915">
    <property type="entry name" value="Kelch-typ_b-propeller"/>
</dbReference>
<dbReference type="PANTHER" id="PTHR46122:SF5">
    <property type="entry name" value="F-BOX DOMAIN-CONTAINING PROTEIN"/>
    <property type="match status" value="1"/>
</dbReference>
<organism evidence="3 4">
    <name type="scientific">Nelumbo nucifera</name>
    <name type="common">Sacred lotus</name>
    <dbReference type="NCBI Taxonomy" id="4432"/>
    <lineage>
        <taxon>Eukaryota</taxon>
        <taxon>Viridiplantae</taxon>
        <taxon>Streptophyta</taxon>
        <taxon>Embryophyta</taxon>
        <taxon>Tracheophyta</taxon>
        <taxon>Spermatophyta</taxon>
        <taxon>Magnoliopsida</taxon>
        <taxon>Proteales</taxon>
        <taxon>Nelumbonaceae</taxon>
        <taxon>Nelumbo</taxon>
    </lineage>
</organism>
<evidence type="ECO:0000313" key="4">
    <source>
        <dbReference type="Proteomes" id="UP000607653"/>
    </source>
</evidence>
<dbReference type="EMBL" id="DUZY01000008">
    <property type="protein sequence ID" value="DAD49070.1"/>
    <property type="molecule type" value="Genomic_DNA"/>
</dbReference>
<name>A0A822ZX46_NELNU</name>
<dbReference type="SUPFAM" id="SSF117281">
    <property type="entry name" value="Kelch motif"/>
    <property type="match status" value="1"/>
</dbReference>
<keyword evidence="1" id="KW-0880">Kelch repeat</keyword>
<proteinExistence type="predicted"/>
<reference evidence="3 4" key="1">
    <citation type="journal article" date="2020" name="Mol. Biol. Evol.">
        <title>Distinct Expression and Methylation Patterns for Genes with Different Fates following a Single Whole-Genome Duplication in Flowering Plants.</title>
        <authorList>
            <person name="Shi T."/>
            <person name="Rahmani R.S."/>
            <person name="Gugger P.F."/>
            <person name="Wang M."/>
            <person name="Li H."/>
            <person name="Zhang Y."/>
            <person name="Li Z."/>
            <person name="Wang Q."/>
            <person name="Van de Peer Y."/>
            <person name="Marchal K."/>
            <person name="Chen J."/>
        </authorList>
    </citation>
    <scope>NUCLEOTIDE SEQUENCE [LARGE SCALE GENOMIC DNA]</scope>
    <source>
        <tissue evidence="3">Leaf</tissue>
    </source>
</reference>
<dbReference type="AlphaFoldDB" id="A0A822ZX46"/>
<sequence length="107" mass="12184">MYNMSWISRAKVEIWTVSVAMCSMSLSLRSVVSDSCHSKGCYMDNKFYVIIEQNERGVDLTYGEFYDANRNAWELVLDMLKDAPVSTLRSPPLVTVVNNELYSLKAS</sequence>
<keyword evidence="4" id="KW-1185">Reference proteome</keyword>
<gene>
    <name evidence="3" type="ORF">HUJ06_019007</name>
</gene>
<dbReference type="PANTHER" id="PTHR46122">
    <property type="entry name" value="GALACTOSE OXIDASE/KELCH REPEAT PROTEIN-RELATED"/>
    <property type="match status" value="1"/>
</dbReference>
<evidence type="ECO:0000313" key="3">
    <source>
        <dbReference type="EMBL" id="DAD49070.1"/>
    </source>
</evidence>
<evidence type="ECO:0000256" key="2">
    <source>
        <dbReference type="ARBA" id="ARBA00022737"/>
    </source>
</evidence>
<dbReference type="Proteomes" id="UP000607653">
    <property type="component" value="Unassembled WGS sequence"/>
</dbReference>
<keyword evidence="2" id="KW-0677">Repeat</keyword>
<protein>
    <submittedName>
        <fullName evidence="3">Uncharacterized protein</fullName>
    </submittedName>
</protein>
<dbReference type="InterPro" id="IPR052439">
    <property type="entry name" value="F-box/Kelch-repeat"/>
</dbReference>
<accession>A0A822ZX46</accession>
<evidence type="ECO:0000256" key="1">
    <source>
        <dbReference type="ARBA" id="ARBA00022441"/>
    </source>
</evidence>